<keyword evidence="5" id="KW-0175">Coiled coil</keyword>
<dbReference type="Proteomes" id="UP000038045">
    <property type="component" value="Unplaced"/>
</dbReference>
<evidence type="ECO:0000256" key="2">
    <source>
        <dbReference type="ARBA" id="ARBA00006648"/>
    </source>
</evidence>
<dbReference type="GO" id="GO:0005576">
    <property type="term" value="C:extracellular region"/>
    <property type="evidence" value="ECO:0007669"/>
    <property type="project" value="UniProtKB-SubCell"/>
</dbReference>
<dbReference type="Pfam" id="PF05823">
    <property type="entry name" value="Gp-FAR-1"/>
    <property type="match status" value="1"/>
</dbReference>
<evidence type="ECO:0000313" key="7">
    <source>
        <dbReference type="Proteomes" id="UP000038045"/>
    </source>
</evidence>
<dbReference type="InterPro" id="IPR008632">
    <property type="entry name" value="Gp-FAR-1"/>
</dbReference>
<accession>A0A0N5A1T1</accession>
<protein>
    <submittedName>
        <fullName evidence="8">Flagellar motor switch protein FliG</fullName>
    </submittedName>
</protein>
<evidence type="ECO:0000256" key="5">
    <source>
        <dbReference type="ARBA" id="ARBA00023054"/>
    </source>
</evidence>
<organism evidence="7 8">
    <name type="scientific">Parastrongyloides trichosuri</name>
    <name type="common">Possum-specific nematode worm</name>
    <dbReference type="NCBI Taxonomy" id="131310"/>
    <lineage>
        <taxon>Eukaryota</taxon>
        <taxon>Metazoa</taxon>
        <taxon>Ecdysozoa</taxon>
        <taxon>Nematoda</taxon>
        <taxon>Chromadorea</taxon>
        <taxon>Rhabditida</taxon>
        <taxon>Tylenchina</taxon>
        <taxon>Panagrolaimomorpha</taxon>
        <taxon>Strongyloidoidea</taxon>
        <taxon>Strongyloididae</taxon>
        <taxon>Parastrongyloides</taxon>
    </lineage>
</organism>
<reference evidence="8" key="1">
    <citation type="submission" date="2017-02" db="UniProtKB">
        <authorList>
            <consortium name="WormBaseParasite"/>
        </authorList>
    </citation>
    <scope>IDENTIFICATION</scope>
</reference>
<dbReference type="GO" id="GO:0008289">
    <property type="term" value="F:lipid binding"/>
    <property type="evidence" value="ECO:0007669"/>
    <property type="project" value="UniProtKB-KW"/>
</dbReference>
<dbReference type="AlphaFoldDB" id="A0A0N5A1T1"/>
<keyword evidence="3" id="KW-0964">Secreted</keyword>
<keyword evidence="7" id="KW-1185">Reference proteome</keyword>
<comment type="similarity">
    <text evidence="2">Belongs to the fatty-acid and retinol-binding protein (FARBP) family.</text>
</comment>
<evidence type="ECO:0000256" key="4">
    <source>
        <dbReference type="ARBA" id="ARBA00022729"/>
    </source>
</evidence>
<sequence>MSDDILESIINYFPKDAVDFLSTLSPDELDIVTKIAGEKPLTDASEDWTEFLLIVRDQSEPLYRKIVREVRKQNEKLYKLSYKGRDFIKNFQEKQKTVFQPHGIDVMPMAARMNALQLFLNYVELPEAEKEGVDSIVDIFRKHLPVPV</sequence>
<keyword evidence="6" id="KW-0446">Lipid-binding</keyword>
<evidence type="ECO:0000256" key="6">
    <source>
        <dbReference type="ARBA" id="ARBA00023121"/>
    </source>
</evidence>
<evidence type="ECO:0000256" key="1">
    <source>
        <dbReference type="ARBA" id="ARBA00004613"/>
    </source>
</evidence>
<dbReference type="Gene3D" id="1.20.120.1100">
    <property type="match status" value="1"/>
</dbReference>
<dbReference type="WBParaSite" id="PTRK_0001557900.1">
    <property type="protein sequence ID" value="PTRK_0001557900.1"/>
    <property type="gene ID" value="PTRK_0001557900"/>
</dbReference>
<comment type="subcellular location">
    <subcellularLocation>
        <location evidence="1">Secreted</location>
    </subcellularLocation>
</comment>
<keyword evidence="4" id="KW-0732">Signal</keyword>
<proteinExistence type="inferred from homology"/>
<name>A0A0N5A1T1_PARTI</name>
<evidence type="ECO:0000256" key="3">
    <source>
        <dbReference type="ARBA" id="ARBA00022525"/>
    </source>
</evidence>
<evidence type="ECO:0000313" key="8">
    <source>
        <dbReference type="WBParaSite" id="PTRK_0001557900.1"/>
    </source>
</evidence>